<reference evidence="6" key="1">
    <citation type="submission" date="2023-02" db="EMBL/GenBank/DDBJ databases">
        <title>Genome of toxic invasive species Heracleum sosnowskyi carries increased number of genes despite the absence of recent whole-genome duplications.</title>
        <authorList>
            <person name="Schelkunov M."/>
            <person name="Shtratnikova V."/>
            <person name="Makarenko M."/>
            <person name="Klepikova A."/>
            <person name="Omelchenko D."/>
            <person name="Novikova G."/>
            <person name="Obukhova E."/>
            <person name="Bogdanov V."/>
            <person name="Penin A."/>
            <person name="Logacheva M."/>
        </authorList>
    </citation>
    <scope>NUCLEOTIDE SEQUENCE</scope>
    <source>
        <strain evidence="6">Hsosn_3</strain>
        <tissue evidence="6">Leaf</tissue>
    </source>
</reference>
<dbReference type="SUPFAM" id="SSF49562">
    <property type="entry name" value="C2 domain (Calcium/lipid-binding domain, CaLB)"/>
    <property type="match status" value="1"/>
</dbReference>
<keyword evidence="7" id="KW-1185">Reference proteome</keyword>
<keyword evidence="4" id="KW-0812">Transmembrane</keyword>
<dbReference type="InterPro" id="IPR035892">
    <property type="entry name" value="C2_domain_sf"/>
</dbReference>
<evidence type="ECO:0000259" key="5">
    <source>
        <dbReference type="Pfam" id="PF08372"/>
    </source>
</evidence>
<evidence type="ECO:0000256" key="2">
    <source>
        <dbReference type="ARBA" id="ARBA00022737"/>
    </source>
</evidence>
<dbReference type="Pfam" id="PF08372">
    <property type="entry name" value="PRT_C"/>
    <property type="match status" value="1"/>
</dbReference>
<dbReference type="Proteomes" id="UP001237642">
    <property type="component" value="Unassembled WGS sequence"/>
</dbReference>
<comment type="caution">
    <text evidence="6">The sequence shown here is derived from an EMBL/GenBank/DDBJ whole genome shotgun (WGS) entry which is preliminary data.</text>
</comment>
<feature type="transmembrane region" description="Helical" evidence="4">
    <location>
        <begin position="324"/>
        <end position="353"/>
    </location>
</feature>
<evidence type="ECO:0000256" key="3">
    <source>
        <dbReference type="ARBA" id="ARBA00023136"/>
    </source>
</evidence>
<accession>A0AAD8MC39</accession>
<evidence type="ECO:0000313" key="7">
    <source>
        <dbReference type="Proteomes" id="UP001237642"/>
    </source>
</evidence>
<keyword evidence="2" id="KW-0677">Repeat</keyword>
<gene>
    <name evidence="6" type="ORF">POM88_042945</name>
</gene>
<sequence length="371" mass="42575">MRSFVDDGSVLHYDMENLEWGPRLGSSAYWNSVVITIGVFDNCHLHGGDNAGGSRDSLIGKVRIRLSTLETDRVHTYSYPLLVLDPSGVKKMGEICLAVTFTCPSLLNMMNMYSHPLGFKCSSLLTMMNIYSQPLLPKMHYVNPLPISQLETLRLRAIQIVSARLSRDEPPLRKEVVKYMLDVGSNAWSIRRCGTNFGRIFYVFGRLIAFGKWFVRVCNWKNRTETFIALIVFALLFWYYRGRPRHPPHMYTGTRTGTAYDRDWDCLDEEFDTNPTSRPDDIVGRYDYLRSVARTMQTMLDDLATQAERLESLLSWRDPRATTVFVIFCLVAATVYSVTPFRVWAIIAGLYLLSPSRFRSAPLNVFRRLPS</sequence>
<evidence type="ECO:0000256" key="4">
    <source>
        <dbReference type="SAM" id="Phobius"/>
    </source>
</evidence>
<name>A0AAD8MC39_9APIA</name>
<feature type="domain" description="Multiple C2" evidence="5">
    <location>
        <begin position="228"/>
        <end position="371"/>
    </location>
</feature>
<keyword evidence="3 4" id="KW-0472">Membrane</keyword>
<evidence type="ECO:0000256" key="1">
    <source>
        <dbReference type="ARBA" id="ARBA00004370"/>
    </source>
</evidence>
<dbReference type="AlphaFoldDB" id="A0AAD8MC39"/>
<dbReference type="GO" id="GO:0016020">
    <property type="term" value="C:membrane"/>
    <property type="evidence" value="ECO:0007669"/>
    <property type="project" value="UniProtKB-SubCell"/>
</dbReference>
<comment type="subcellular location">
    <subcellularLocation>
        <location evidence="1">Membrane</location>
    </subcellularLocation>
</comment>
<feature type="transmembrane region" description="Helical" evidence="4">
    <location>
        <begin position="222"/>
        <end position="240"/>
    </location>
</feature>
<proteinExistence type="predicted"/>
<dbReference type="Gene3D" id="2.60.40.150">
    <property type="entry name" value="C2 domain"/>
    <property type="match status" value="1"/>
</dbReference>
<protein>
    <submittedName>
        <fullName evidence="6">C2 domain-containing protein</fullName>
    </submittedName>
</protein>
<dbReference type="InterPro" id="IPR047259">
    <property type="entry name" value="QUIRKY-like"/>
</dbReference>
<dbReference type="InterPro" id="IPR013583">
    <property type="entry name" value="MCTP_C"/>
</dbReference>
<reference evidence="6" key="2">
    <citation type="submission" date="2023-05" db="EMBL/GenBank/DDBJ databases">
        <authorList>
            <person name="Schelkunov M.I."/>
        </authorList>
    </citation>
    <scope>NUCLEOTIDE SEQUENCE</scope>
    <source>
        <strain evidence="6">Hsosn_3</strain>
        <tissue evidence="6">Leaf</tissue>
    </source>
</reference>
<dbReference type="PANTHER" id="PTHR31425:SF50">
    <property type="entry name" value="FT-INTERACTING PROTEIN 3-RELATED"/>
    <property type="match status" value="1"/>
</dbReference>
<dbReference type="PANTHER" id="PTHR31425">
    <property type="entry name" value="PHOSPHORIBOSYLANTHRANILATE TRANSFERASE ISOFORM 1"/>
    <property type="match status" value="1"/>
</dbReference>
<dbReference type="EMBL" id="JAUIZM010000009">
    <property type="protein sequence ID" value="KAK1367384.1"/>
    <property type="molecule type" value="Genomic_DNA"/>
</dbReference>
<keyword evidence="4" id="KW-1133">Transmembrane helix</keyword>
<evidence type="ECO:0000313" key="6">
    <source>
        <dbReference type="EMBL" id="KAK1367384.1"/>
    </source>
</evidence>
<organism evidence="6 7">
    <name type="scientific">Heracleum sosnowskyi</name>
    <dbReference type="NCBI Taxonomy" id="360622"/>
    <lineage>
        <taxon>Eukaryota</taxon>
        <taxon>Viridiplantae</taxon>
        <taxon>Streptophyta</taxon>
        <taxon>Embryophyta</taxon>
        <taxon>Tracheophyta</taxon>
        <taxon>Spermatophyta</taxon>
        <taxon>Magnoliopsida</taxon>
        <taxon>eudicotyledons</taxon>
        <taxon>Gunneridae</taxon>
        <taxon>Pentapetalae</taxon>
        <taxon>asterids</taxon>
        <taxon>campanulids</taxon>
        <taxon>Apiales</taxon>
        <taxon>Apiaceae</taxon>
        <taxon>Apioideae</taxon>
        <taxon>apioid superclade</taxon>
        <taxon>Tordylieae</taxon>
        <taxon>Tordyliinae</taxon>
        <taxon>Heracleum</taxon>
    </lineage>
</organism>